<feature type="transmembrane region" description="Helical" evidence="1">
    <location>
        <begin position="149"/>
        <end position="170"/>
    </location>
</feature>
<dbReference type="OrthoDB" id="185601at2"/>
<sequence length="337" mass="39413">MTTDKIKRVTYIINTVILLMVIFLMTFFIIFKATFMIYFSIPTMLVYIAGYFLVFKDRLDIYVIMVYFWLTIYMSVSTICMGNEYGFELYTMSMIPIIFMLEYIAFKIKRAKVKAFPFSIAIVVIYMVSTFYVFHFGSVYEVEKNAAKILWICNSLIVLSFLIFYSSFSVRNIIESEKRLNYMANLDNLTKLYNRHYMMDKLENIESAENTAFLAMIDIDDFKQINDIYGHNAGDYVLVHIADIMRSVCKKCTVSRWGGEEFLILYEDKIDKEKNVFEKLRKAVDSEKFVFDDQDIKVTVTIGLAEKTSDESIEKWVQAADEKLYSGKKSGKNKVVI</sequence>
<name>A0A1T4JXW8_9FIRM</name>
<dbReference type="SMART" id="SM00267">
    <property type="entry name" value="GGDEF"/>
    <property type="match status" value="1"/>
</dbReference>
<feature type="transmembrane region" description="Helical" evidence="1">
    <location>
        <begin position="85"/>
        <end position="106"/>
    </location>
</feature>
<dbReference type="GO" id="GO:0005886">
    <property type="term" value="C:plasma membrane"/>
    <property type="evidence" value="ECO:0007669"/>
    <property type="project" value="TreeGrafter"/>
</dbReference>
<dbReference type="PROSITE" id="PS50887">
    <property type="entry name" value="GGDEF"/>
    <property type="match status" value="1"/>
</dbReference>
<dbReference type="NCBIfam" id="TIGR00254">
    <property type="entry name" value="GGDEF"/>
    <property type="match status" value="1"/>
</dbReference>
<feature type="transmembrane region" description="Helical" evidence="1">
    <location>
        <begin position="61"/>
        <end position="79"/>
    </location>
</feature>
<keyword evidence="1" id="KW-0472">Membrane</keyword>
<dbReference type="GO" id="GO:0052621">
    <property type="term" value="F:diguanylate cyclase activity"/>
    <property type="evidence" value="ECO:0007669"/>
    <property type="project" value="TreeGrafter"/>
</dbReference>
<evidence type="ECO:0000313" key="4">
    <source>
        <dbReference type="Proteomes" id="UP000189857"/>
    </source>
</evidence>
<dbReference type="PANTHER" id="PTHR45138">
    <property type="entry name" value="REGULATORY COMPONENTS OF SENSORY TRANSDUCTION SYSTEM"/>
    <property type="match status" value="1"/>
</dbReference>
<protein>
    <submittedName>
        <fullName evidence="3">Diguanylate cyclase (GGDEF) domain-containing protein</fullName>
    </submittedName>
</protein>
<dbReference type="PANTHER" id="PTHR45138:SF9">
    <property type="entry name" value="DIGUANYLATE CYCLASE DGCM-RELATED"/>
    <property type="match status" value="1"/>
</dbReference>
<feature type="transmembrane region" description="Helical" evidence="1">
    <location>
        <begin position="12"/>
        <end position="31"/>
    </location>
</feature>
<gene>
    <name evidence="3" type="ORF">SAMN02745110_00015</name>
</gene>
<dbReference type="InterPro" id="IPR029787">
    <property type="entry name" value="Nucleotide_cyclase"/>
</dbReference>
<evidence type="ECO:0000313" key="3">
    <source>
        <dbReference type="EMBL" id="SJZ34978.1"/>
    </source>
</evidence>
<dbReference type="AlphaFoldDB" id="A0A1T4JXW8"/>
<evidence type="ECO:0000259" key="2">
    <source>
        <dbReference type="PROSITE" id="PS50887"/>
    </source>
</evidence>
<dbReference type="GO" id="GO:0043709">
    <property type="term" value="P:cell adhesion involved in single-species biofilm formation"/>
    <property type="evidence" value="ECO:0007669"/>
    <property type="project" value="TreeGrafter"/>
</dbReference>
<accession>A0A1T4JXW8</accession>
<dbReference type="Proteomes" id="UP000189857">
    <property type="component" value="Unassembled WGS sequence"/>
</dbReference>
<dbReference type="RefSeq" id="WP_078785714.1">
    <property type="nucleotide sequence ID" value="NZ_FNHR01000001.1"/>
</dbReference>
<reference evidence="3 4" key="1">
    <citation type="submission" date="2017-02" db="EMBL/GenBank/DDBJ databases">
        <authorList>
            <person name="Peterson S.W."/>
        </authorList>
    </citation>
    <scope>NUCLEOTIDE SEQUENCE [LARGE SCALE GENOMIC DNA]</scope>
    <source>
        <strain evidence="3 4">ATCC 17233</strain>
    </source>
</reference>
<dbReference type="EMBL" id="FUXA01000003">
    <property type="protein sequence ID" value="SJZ34978.1"/>
    <property type="molecule type" value="Genomic_DNA"/>
</dbReference>
<feature type="transmembrane region" description="Helical" evidence="1">
    <location>
        <begin position="37"/>
        <end position="54"/>
    </location>
</feature>
<dbReference type="CDD" id="cd01949">
    <property type="entry name" value="GGDEF"/>
    <property type="match status" value="1"/>
</dbReference>
<feature type="transmembrane region" description="Helical" evidence="1">
    <location>
        <begin position="118"/>
        <end position="137"/>
    </location>
</feature>
<keyword evidence="4" id="KW-1185">Reference proteome</keyword>
<dbReference type="InterPro" id="IPR000160">
    <property type="entry name" value="GGDEF_dom"/>
</dbReference>
<dbReference type="SUPFAM" id="SSF55073">
    <property type="entry name" value="Nucleotide cyclase"/>
    <property type="match status" value="1"/>
</dbReference>
<proteinExistence type="predicted"/>
<dbReference type="Gene3D" id="3.30.70.270">
    <property type="match status" value="1"/>
</dbReference>
<dbReference type="GO" id="GO:1902201">
    <property type="term" value="P:negative regulation of bacterial-type flagellum-dependent cell motility"/>
    <property type="evidence" value="ECO:0007669"/>
    <property type="project" value="TreeGrafter"/>
</dbReference>
<evidence type="ECO:0000256" key="1">
    <source>
        <dbReference type="SAM" id="Phobius"/>
    </source>
</evidence>
<dbReference type="Pfam" id="PF00990">
    <property type="entry name" value="GGDEF"/>
    <property type="match status" value="1"/>
</dbReference>
<dbReference type="InterPro" id="IPR043128">
    <property type="entry name" value="Rev_trsase/Diguanyl_cyclase"/>
</dbReference>
<dbReference type="InterPro" id="IPR050469">
    <property type="entry name" value="Diguanylate_Cyclase"/>
</dbReference>
<organism evidence="3 4">
    <name type="scientific">Eubacterium ruminantium</name>
    <dbReference type="NCBI Taxonomy" id="42322"/>
    <lineage>
        <taxon>Bacteria</taxon>
        <taxon>Bacillati</taxon>
        <taxon>Bacillota</taxon>
        <taxon>Clostridia</taxon>
        <taxon>Eubacteriales</taxon>
        <taxon>Eubacteriaceae</taxon>
        <taxon>Eubacterium</taxon>
    </lineage>
</organism>
<feature type="domain" description="GGDEF" evidence="2">
    <location>
        <begin position="210"/>
        <end position="337"/>
    </location>
</feature>
<keyword evidence="1" id="KW-0812">Transmembrane</keyword>
<dbReference type="FunFam" id="3.30.70.270:FF:000001">
    <property type="entry name" value="Diguanylate cyclase domain protein"/>
    <property type="match status" value="1"/>
</dbReference>
<keyword evidence="1" id="KW-1133">Transmembrane helix</keyword>